<dbReference type="HAMAP" id="MF_01116">
    <property type="entry name" value="TSR3"/>
    <property type="match status" value="1"/>
</dbReference>
<keyword evidence="4 6" id="KW-0808">Transferase</keyword>
<feature type="region of interest" description="Disordered" evidence="7">
    <location>
        <begin position="1"/>
        <end position="39"/>
    </location>
</feature>
<dbReference type="InterPro" id="IPR007209">
    <property type="entry name" value="RNaseL-inhib-like_metal-bd_dom"/>
</dbReference>
<evidence type="ECO:0000256" key="1">
    <source>
        <dbReference type="ARBA" id="ARBA00022490"/>
    </source>
</evidence>
<keyword evidence="5 6" id="KW-0949">S-adenosyl-L-methionine</keyword>
<feature type="binding site" evidence="6">
    <location>
        <position position="61"/>
    </location>
    <ligand>
        <name>S-adenosyl-L-methionine</name>
        <dbReference type="ChEBI" id="CHEBI:59789"/>
    </ligand>
</feature>
<dbReference type="InterPro" id="IPR007177">
    <property type="entry name" value="Tsr3_C"/>
</dbReference>
<dbReference type="GO" id="GO:0005634">
    <property type="term" value="C:nucleus"/>
    <property type="evidence" value="ECO:0007669"/>
    <property type="project" value="UniProtKB-SubCell"/>
</dbReference>
<dbReference type="PANTHER" id="PTHR20426:SF0">
    <property type="entry name" value="18S RRNA AMINOCARBOXYPROPYLTRANSFERASE"/>
    <property type="match status" value="1"/>
</dbReference>
<evidence type="ECO:0000313" key="11">
    <source>
        <dbReference type="Proteomes" id="UP000799772"/>
    </source>
</evidence>
<gene>
    <name evidence="6" type="primary">TSR3</name>
    <name evidence="10" type="ORF">NA57DRAFT_37762</name>
</gene>
<keyword evidence="11" id="KW-1185">Reference proteome</keyword>
<feature type="compositionally biased region" description="Acidic residues" evidence="7">
    <location>
        <begin position="321"/>
        <end position="337"/>
    </location>
</feature>
<evidence type="ECO:0000313" key="10">
    <source>
        <dbReference type="EMBL" id="KAF2099958.1"/>
    </source>
</evidence>
<comment type="caution">
    <text evidence="10">The sequence shown here is derived from an EMBL/GenBank/DDBJ whole genome shotgun (WGS) entry which is preliminary data.</text>
</comment>
<evidence type="ECO:0000259" key="8">
    <source>
        <dbReference type="Pfam" id="PF04034"/>
    </source>
</evidence>
<dbReference type="Pfam" id="PF04068">
    <property type="entry name" value="Fer4_RLI"/>
    <property type="match status" value="1"/>
</dbReference>
<evidence type="ECO:0000259" key="9">
    <source>
        <dbReference type="Pfam" id="PF04068"/>
    </source>
</evidence>
<feature type="region of interest" description="Disordered" evidence="7">
    <location>
        <begin position="219"/>
        <end position="344"/>
    </location>
</feature>
<dbReference type="GO" id="GO:0106388">
    <property type="term" value="F:rRNA small subunit aminocarboxypropyltransferase activity"/>
    <property type="evidence" value="ECO:0007669"/>
    <property type="project" value="UniProtKB-EC"/>
</dbReference>
<evidence type="ECO:0000256" key="2">
    <source>
        <dbReference type="ARBA" id="ARBA00022517"/>
    </source>
</evidence>
<feature type="binding site" evidence="6">
    <location>
        <position position="147"/>
    </location>
    <ligand>
        <name>S-adenosyl-L-methionine</name>
        <dbReference type="ChEBI" id="CHEBI:59789"/>
    </ligand>
</feature>
<feature type="compositionally biased region" description="Acidic residues" evidence="7">
    <location>
        <begin position="247"/>
        <end position="276"/>
    </location>
</feature>
<feature type="domain" description="16S/18S rRNA aminocarboxypropyltransferase Tsr3 C-terminal" evidence="8">
    <location>
        <begin position="83"/>
        <end position="209"/>
    </location>
</feature>
<evidence type="ECO:0000256" key="5">
    <source>
        <dbReference type="ARBA" id="ARBA00022691"/>
    </source>
</evidence>
<keyword evidence="2 6" id="KW-0690">Ribosome biogenesis</keyword>
<sequence>MVRHKKDNFPSSRNSKKYSNPPRSRNVPPQDGEGDGEQVNRRPQFKAACWDFGHCDAKRCSGKRLIRQGLMRELHVGQKFAGIVVSPKGKKYVSSADAPVLEQFGAAVVECSWNRVEEVPFARIGGKHERLLPYLVAANSINYGRPWRLNCAEALAACFYICGQKEWAEDVLAPFSYGEEFLKINADVLNAYVECKDDEEIKKAEENYMKQLEREWDRARGREKPKQEGLLDEGGESDEGEKKSGEDNDEDGSEEDEDEERDPYELPPESDDEEEMAELRRRVLQSKPFANPSESEKRHITISSQVPPQPPAKPPPPSSDYDSDASDGDIGEDDEFDNIINATPVTDRTGITAKERARTLDNGLSATFSRNVINAPGKR</sequence>
<reference evidence="10" key="1">
    <citation type="journal article" date="2020" name="Stud. Mycol.">
        <title>101 Dothideomycetes genomes: a test case for predicting lifestyles and emergence of pathogens.</title>
        <authorList>
            <person name="Haridas S."/>
            <person name="Albert R."/>
            <person name="Binder M."/>
            <person name="Bloem J."/>
            <person name="Labutti K."/>
            <person name="Salamov A."/>
            <person name="Andreopoulos B."/>
            <person name="Baker S."/>
            <person name="Barry K."/>
            <person name="Bills G."/>
            <person name="Bluhm B."/>
            <person name="Cannon C."/>
            <person name="Castanera R."/>
            <person name="Culley D."/>
            <person name="Daum C."/>
            <person name="Ezra D."/>
            <person name="Gonzalez J."/>
            <person name="Henrissat B."/>
            <person name="Kuo A."/>
            <person name="Liang C."/>
            <person name="Lipzen A."/>
            <person name="Lutzoni F."/>
            <person name="Magnuson J."/>
            <person name="Mondo S."/>
            <person name="Nolan M."/>
            <person name="Ohm R."/>
            <person name="Pangilinan J."/>
            <person name="Park H.-J."/>
            <person name="Ramirez L."/>
            <person name="Alfaro M."/>
            <person name="Sun H."/>
            <person name="Tritt A."/>
            <person name="Yoshinaga Y."/>
            <person name="Zwiers L.-H."/>
            <person name="Turgeon B."/>
            <person name="Goodwin S."/>
            <person name="Spatafora J."/>
            <person name="Crous P."/>
            <person name="Grigoriev I."/>
        </authorList>
    </citation>
    <scope>NUCLEOTIDE SEQUENCE</scope>
    <source>
        <strain evidence="10">CBS 133067</strain>
    </source>
</reference>
<comment type="catalytic activity">
    <reaction evidence="6">
        <text>an N(1)-methylpseudouridine in rRNA + S-adenosyl-L-methionine = N(1)-methyl-N(3)-[(3S)-3-amino-3-carboxypropyl]pseudouridine in rRNA + S-methyl-5'-thioadenosine + H(+)</text>
        <dbReference type="Rhea" id="RHEA:63296"/>
        <dbReference type="Rhea" id="RHEA-COMP:11634"/>
        <dbReference type="Rhea" id="RHEA-COMP:16310"/>
        <dbReference type="ChEBI" id="CHEBI:15378"/>
        <dbReference type="ChEBI" id="CHEBI:17509"/>
        <dbReference type="ChEBI" id="CHEBI:59789"/>
        <dbReference type="ChEBI" id="CHEBI:74890"/>
        <dbReference type="ChEBI" id="CHEBI:146234"/>
        <dbReference type="EC" id="2.5.1.157"/>
    </reaction>
</comment>
<evidence type="ECO:0000256" key="4">
    <source>
        <dbReference type="ARBA" id="ARBA00022679"/>
    </source>
</evidence>
<feature type="compositionally biased region" description="Pro residues" evidence="7">
    <location>
        <begin position="307"/>
        <end position="318"/>
    </location>
</feature>
<dbReference type="PANTHER" id="PTHR20426">
    <property type="entry name" value="RIBOSOME BIOGENESIS PROTEIN TSR3 HOMOLOG"/>
    <property type="match status" value="1"/>
</dbReference>
<dbReference type="GO" id="GO:0000455">
    <property type="term" value="P:enzyme-directed rRNA pseudouridine synthesis"/>
    <property type="evidence" value="ECO:0007669"/>
    <property type="project" value="UniProtKB-UniRule"/>
</dbReference>
<dbReference type="OrthoDB" id="10262062at2759"/>
<dbReference type="InterPro" id="IPR022968">
    <property type="entry name" value="Tsr3-like"/>
</dbReference>
<dbReference type="Proteomes" id="UP000799772">
    <property type="component" value="Unassembled WGS sequence"/>
</dbReference>
<dbReference type="GO" id="GO:0030490">
    <property type="term" value="P:maturation of SSU-rRNA"/>
    <property type="evidence" value="ECO:0007669"/>
    <property type="project" value="TreeGrafter"/>
</dbReference>
<accession>A0A9P4M726</accession>
<dbReference type="AlphaFoldDB" id="A0A9P4M726"/>
<comment type="catalytic activity">
    <reaction evidence="6">
        <text>N(1)-methylpseudouridine(1191) in yeast 18S rRNA + S-adenosyl-L-methionine = N(1)-methyl-N(3)-[(3S)-3-amino-3-carboxypropyl]pseudouridine(1191) in yeast 18S rRNA + S-methyl-5'-thioadenosine + H(+)</text>
        <dbReference type="Rhea" id="RHEA:63300"/>
        <dbReference type="Rhea" id="RHEA-COMP:13852"/>
        <dbReference type="Rhea" id="RHEA-COMP:16309"/>
        <dbReference type="ChEBI" id="CHEBI:15378"/>
        <dbReference type="ChEBI" id="CHEBI:17509"/>
        <dbReference type="ChEBI" id="CHEBI:59789"/>
        <dbReference type="ChEBI" id="CHEBI:74890"/>
        <dbReference type="ChEBI" id="CHEBI:146234"/>
    </reaction>
</comment>
<feature type="binding site" evidence="6">
    <location>
        <position position="132"/>
    </location>
    <ligand>
        <name>S-adenosyl-L-methionine</name>
        <dbReference type="ChEBI" id="CHEBI:59789"/>
    </ligand>
</feature>
<dbReference type="GO" id="GO:1904047">
    <property type="term" value="F:S-adenosyl-L-methionine binding"/>
    <property type="evidence" value="ECO:0007669"/>
    <property type="project" value="UniProtKB-UniRule"/>
</dbReference>
<keyword evidence="3 6" id="KW-0698">rRNA processing</keyword>
<feature type="domain" description="RNase L inhibitor RLI-like possible metal-binding" evidence="9">
    <location>
        <begin position="46"/>
        <end position="79"/>
    </location>
</feature>
<keyword evidence="1 6" id="KW-0963">Cytoplasm</keyword>
<evidence type="ECO:0000256" key="7">
    <source>
        <dbReference type="SAM" id="MobiDB-lite"/>
    </source>
</evidence>
<dbReference type="Pfam" id="PF04034">
    <property type="entry name" value="Ribo_biogen_C"/>
    <property type="match status" value="1"/>
</dbReference>
<name>A0A9P4M726_9PEZI</name>
<proteinExistence type="inferred from homology"/>
<keyword evidence="6" id="KW-0539">Nucleus</keyword>
<feature type="binding site" evidence="6">
    <location>
        <position position="109"/>
    </location>
    <ligand>
        <name>S-adenosyl-L-methionine</name>
        <dbReference type="ChEBI" id="CHEBI:59789"/>
    </ligand>
</feature>
<dbReference type="GO" id="GO:0005737">
    <property type="term" value="C:cytoplasm"/>
    <property type="evidence" value="ECO:0007669"/>
    <property type="project" value="UniProtKB-SubCell"/>
</dbReference>
<comment type="similarity">
    <text evidence="6">Belongs to the TDD superfamily. TSR3 family.</text>
</comment>
<dbReference type="EMBL" id="ML978125">
    <property type="protein sequence ID" value="KAF2099958.1"/>
    <property type="molecule type" value="Genomic_DNA"/>
</dbReference>
<evidence type="ECO:0000256" key="3">
    <source>
        <dbReference type="ARBA" id="ARBA00022552"/>
    </source>
</evidence>
<comment type="subcellular location">
    <subcellularLocation>
        <location evidence="6">Cytoplasm</location>
    </subcellularLocation>
    <subcellularLocation>
        <location evidence="6">Nucleus</location>
    </subcellularLocation>
</comment>
<feature type="compositionally biased region" description="Acidic residues" evidence="7">
    <location>
        <begin position="230"/>
        <end position="239"/>
    </location>
</feature>
<feature type="compositionally biased region" description="Basic and acidic residues" evidence="7">
    <location>
        <begin position="219"/>
        <end position="229"/>
    </location>
</feature>
<organism evidence="10 11">
    <name type="scientific">Rhizodiscina lignyota</name>
    <dbReference type="NCBI Taxonomy" id="1504668"/>
    <lineage>
        <taxon>Eukaryota</taxon>
        <taxon>Fungi</taxon>
        <taxon>Dikarya</taxon>
        <taxon>Ascomycota</taxon>
        <taxon>Pezizomycotina</taxon>
        <taxon>Dothideomycetes</taxon>
        <taxon>Pleosporomycetidae</taxon>
        <taxon>Aulographales</taxon>
        <taxon>Rhizodiscinaceae</taxon>
        <taxon>Rhizodiscina</taxon>
    </lineage>
</organism>
<evidence type="ECO:0000256" key="6">
    <source>
        <dbReference type="HAMAP-Rule" id="MF_03146"/>
    </source>
</evidence>
<comment type="function">
    <text evidence="6">Aminocarboxypropyltransferase that catalyzes the aminocarboxypropyl transfer on pseudouridine at position 1191 (Psi1191) in 18S rRNA. It constitutes the last step in biosynthesis of the hypermodified N1-methyl-N3-(3-amino-3-carboxypropyl) pseudouridine (m1acp3-Psi) conserved in eukaryotic 18S rRNA.</text>
</comment>
<feature type="compositionally biased region" description="Polar residues" evidence="7">
    <location>
        <begin position="9"/>
        <end position="23"/>
    </location>
</feature>
<protein>
    <recommendedName>
        <fullName evidence="6">18S rRNA aminocarboxypropyltransferase</fullName>
        <ecNumber evidence="6">2.5.1.157</ecNumber>
    </recommendedName>
</protein>
<dbReference type="EC" id="2.5.1.157" evidence="6"/>